<feature type="transmembrane region" description="Helical" evidence="1">
    <location>
        <begin position="12"/>
        <end position="34"/>
    </location>
</feature>
<keyword evidence="1" id="KW-1133">Transmembrane helix</keyword>
<evidence type="ECO:0008006" key="4">
    <source>
        <dbReference type="Google" id="ProtNLM"/>
    </source>
</evidence>
<evidence type="ECO:0000313" key="2">
    <source>
        <dbReference type="EMBL" id="MAG22347.1"/>
    </source>
</evidence>
<proteinExistence type="predicted"/>
<keyword evidence="1" id="KW-0812">Transmembrane</keyword>
<evidence type="ECO:0000313" key="3">
    <source>
        <dbReference type="Proteomes" id="UP000226592"/>
    </source>
</evidence>
<protein>
    <recommendedName>
        <fullName evidence="4">Class III signal peptide-containing protein</fullName>
    </recommendedName>
</protein>
<sequence>MNQSGQEFSGFRLLIDAILVLMILVIIIGILGWVDSLRFQISEKRLYEGFNKSLNSPDGKTVVEKDITMRSGTTYLVGAFAGPGVDRDCIRFRALNLTAWKLSSNKKQLDIETDIVIDVFYQCTRQFDEGACEILCEISFGDEFEED</sequence>
<dbReference type="AlphaFoldDB" id="A0A2D6M1R0"/>
<name>A0A2D6M1R0_9ARCH</name>
<accession>A0A2D6M1R0</accession>
<comment type="caution">
    <text evidence="2">The sequence shown here is derived from an EMBL/GenBank/DDBJ whole genome shotgun (WGS) entry which is preliminary data.</text>
</comment>
<gene>
    <name evidence="2" type="ORF">CL943_03540</name>
</gene>
<reference evidence="3" key="1">
    <citation type="submission" date="2017-09" db="EMBL/GenBank/DDBJ databases">
        <title>The Reconstruction of 2,631 Draft Metagenome-Assembled Genomes from the Global Oceans.</title>
        <authorList>
            <person name="Tully B.J."/>
            <person name="Graham E.D."/>
            <person name="Heidelberg J.F."/>
        </authorList>
    </citation>
    <scope>NUCLEOTIDE SEQUENCE [LARGE SCALE GENOMIC DNA]</scope>
</reference>
<organism evidence="2 3">
    <name type="scientific">Candidatus Iainarchaeum sp</name>
    <dbReference type="NCBI Taxonomy" id="3101447"/>
    <lineage>
        <taxon>Archaea</taxon>
        <taxon>Candidatus Iainarchaeota</taxon>
        <taxon>Candidatus Iainarchaeia</taxon>
        <taxon>Candidatus Iainarchaeales</taxon>
        <taxon>Candidatus Iainarchaeaceae</taxon>
        <taxon>Candidatus Iainarchaeum</taxon>
    </lineage>
</organism>
<evidence type="ECO:0000256" key="1">
    <source>
        <dbReference type="SAM" id="Phobius"/>
    </source>
</evidence>
<dbReference type="Proteomes" id="UP000226592">
    <property type="component" value="Unassembled WGS sequence"/>
</dbReference>
<keyword evidence="1" id="KW-0472">Membrane</keyword>
<dbReference type="EMBL" id="NZBU01000011">
    <property type="protein sequence ID" value="MAG22347.1"/>
    <property type="molecule type" value="Genomic_DNA"/>
</dbReference>